<evidence type="ECO:0000256" key="5">
    <source>
        <dbReference type="ARBA" id="ARBA00023163"/>
    </source>
</evidence>
<dbReference type="CDD" id="cd06171">
    <property type="entry name" value="Sigma70_r4"/>
    <property type="match status" value="1"/>
</dbReference>
<evidence type="ECO:0000259" key="7">
    <source>
        <dbReference type="Pfam" id="PF08281"/>
    </source>
</evidence>
<reference evidence="9 10" key="1">
    <citation type="submission" date="2020-05" db="EMBL/GenBank/DDBJ databases">
        <title>Genome sequence of Kribbella sandramycini ATCC 39419.</title>
        <authorList>
            <person name="Maclea K.S."/>
            <person name="Fair J.L."/>
        </authorList>
    </citation>
    <scope>NUCLEOTIDE SEQUENCE [LARGE SCALE GENOMIC DNA]</scope>
    <source>
        <strain evidence="9 10">ATCC 39419</strain>
    </source>
</reference>
<evidence type="ECO:0000313" key="8">
    <source>
        <dbReference type="EMBL" id="MBB6565927.1"/>
    </source>
</evidence>
<dbReference type="SUPFAM" id="SSF88946">
    <property type="entry name" value="Sigma2 domain of RNA polymerase sigma factors"/>
    <property type="match status" value="1"/>
</dbReference>
<evidence type="ECO:0000256" key="3">
    <source>
        <dbReference type="ARBA" id="ARBA00023082"/>
    </source>
</evidence>
<accession>A0A7Y4L5U5</accession>
<feature type="domain" description="RNA polymerase sigma factor 70 region 4 type 2" evidence="7">
    <location>
        <begin position="104"/>
        <end position="156"/>
    </location>
</feature>
<evidence type="ECO:0000313" key="10">
    <source>
        <dbReference type="Proteomes" id="UP000534306"/>
    </source>
</evidence>
<dbReference type="Pfam" id="PF08281">
    <property type="entry name" value="Sigma70_r4_2"/>
    <property type="match status" value="1"/>
</dbReference>
<reference evidence="8 11" key="2">
    <citation type="submission" date="2020-08" db="EMBL/GenBank/DDBJ databases">
        <title>Sequencing the genomes of 1000 actinobacteria strains.</title>
        <authorList>
            <person name="Klenk H.-P."/>
        </authorList>
    </citation>
    <scope>NUCLEOTIDE SEQUENCE [LARGE SCALE GENOMIC DNA]</scope>
    <source>
        <strain evidence="8 11">DSM 15626</strain>
    </source>
</reference>
<dbReference type="InterPro" id="IPR013324">
    <property type="entry name" value="RNA_pol_sigma_r3/r4-like"/>
</dbReference>
<dbReference type="InterPro" id="IPR039425">
    <property type="entry name" value="RNA_pol_sigma-70-like"/>
</dbReference>
<dbReference type="Gene3D" id="1.10.1740.10">
    <property type="match status" value="1"/>
</dbReference>
<name>A0A7Y4L5U5_9ACTN</name>
<dbReference type="InterPro" id="IPR007627">
    <property type="entry name" value="RNA_pol_sigma70_r2"/>
</dbReference>
<dbReference type="NCBIfam" id="TIGR02937">
    <property type="entry name" value="sigma70-ECF"/>
    <property type="match status" value="1"/>
</dbReference>
<evidence type="ECO:0000256" key="2">
    <source>
        <dbReference type="ARBA" id="ARBA00023015"/>
    </source>
</evidence>
<dbReference type="AlphaFoldDB" id="A0A7Y4L5U5"/>
<dbReference type="InterPro" id="IPR013325">
    <property type="entry name" value="RNA_pol_sigma_r2"/>
</dbReference>
<organism evidence="9 10">
    <name type="scientific">Kribbella sandramycini</name>
    <dbReference type="NCBI Taxonomy" id="60450"/>
    <lineage>
        <taxon>Bacteria</taxon>
        <taxon>Bacillati</taxon>
        <taxon>Actinomycetota</taxon>
        <taxon>Actinomycetes</taxon>
        <taxon>Propionibacteriales</taxon>
        <taxon>Kribbellaceae</taxon>
        <taxon>Kribbella</taxon>
    </lineage>
</organism>
<dbReference type="EMBL" id="JABJRC010000010">
    <property type="protein sequence ID" value="NOL44933.1"/>
    <property type="molecule type" value="Genomic_DNA"/>
</dbReference>
<dbReference type="GO" id="GO:0006352">
    <property type="term" value="P:DNA-templated transcription initiation"/>
    <property type="evidence" value="ECO:0007669"/>
    <property type="project" value="InterPro"/>
</dbReference>
<dbReference type="PANTHER" id="PTHR43133:SF50">
    <property type="entry name" value="ECF RNA POLYMERASE SIGMA FACTOR SIGM"/>
    <property type="match status" value="1"/>
</dbReference>
<dbReference type="RefSeq" id="WP_171678192.1">
    <property type="nucleotide sequence ID" value="NZ_BAAAGT010000001.1"/>
</dbReference>
<dbReference type="InterPro" id="IPR013249">
    <property type="entry name" value="RNA_pol_sigma70_r4_t2"/>
</dbReference>
<dbReference type="Gene3D" id="1.10.10.10">
    <property type="entry name" value="Winged helix-like DNA-binding domain superfamily/Winged helix DNA-binding domain"/>
    <property type="match status" value="1"/>
</dbReference>
<proteinExistence type="inferred from homology"/>
<keyword evidence="4" id="KW-0238">DNA-binding</keyword>
<dbReference type="InterPro" id="IPR014325">
    <property type="entry name" value="RNA_pol_sigma-E_actinobac"/>
</dbReference>
<dbReference type="Pfam" id="PF04542">
    <property type="entry name" value="Sigma70_r2"/>
    <property type="match status" value="1"/>
</dbReference>
<keyword evidence="2" id="KW-0805">Transcription regulation</keyword>
<comment type="caution">
    <text evidence="9">The sequence shown here is derived from an EMBL/GenBank/DDBJ whole genome shotgun (WGS) entry which is preliminary data.</text>
</comment>
<evidence type="ECO:0000256" key="4">
    <source>
        <dbReference type="ARBA" id="ARBA00023125"/>
    </source>
</evidence>
<dbReference type="GO" id="GO:0003677">
    <property type="term" value="F:DNA binding"/>
    <property type="evidence" value="ECO:0007669"/>
    <property type="project" value="UniProtKB-KW"/>
</dbReference>
<keyword evidence="10" id="KW-1185">Reference proteome</keyword>
<dbReference type="InterPro" id="IPR036388">
    <property type="entry name" value="WH-like_DNA-bd_sf"/>
</dbReference>
<gene>
    <name evidence="8" type="ORF">HNR71_001564</name>
    <name evidence="9" type="ORF">HPO96_32245</name>
</gene>
<keyword evidence="5" id="KW-0804">Transcription</keyword>
<dbReference type="GO" id="GO:0016987">
    <property type="term" value="F:sigma factor activity"/>
    <property type="evidence" value="ECO:0007669"/>
    <property type="project" value="UniProtKB-KW"/>
</dbReference>
<comment type="similarity">
    <text evidence="1">Belongs to the sigma-70 factor family. ECF subfamily.</text>
</comment>
<dbReference type="Proteomes" id="UP000534306">
    <property type="component" value="Unassembled WGS sequence"/>
</dbReference>
<evidence type="ECO:0000313" key="11">
    <source>
        <dbReference type="Proteomes" id="UP000553957"/>
    </source>
</evidence>
<dbReference type="EMBL" id="JACHKF010000001">
    <property type="protein sequence ID" value="MBB6565927.1"/>
    <property type="molecule type" value="Genomic_DNA"/>
</dbReference>
<evidence type="ECO:0000259" key="6">
    <source>
        <dbReference type="Pfam" id="PF04542"/>
    </source>
</evidence>
<feature type="domain" description="RNA polymerase sigma-70 region 2" evidence="6">
    <location>
        <begin position="16"/>
        <end position="78"/>
    </location>
</feature>
<dbReference type="Proteomes" id="UP000553957">
    <property type="component" value="Unassembled WGS sequence"/>
</dbReference>
<evidence type="ECO:0000313" key="9">
    <source>
        <dbReference type="EMBL" id="NOL44933.1"/>
    </source>
</evidence>
<keyword evidence="3" id="KW-0731">Sigma factor</keyword>
<evidence type="ECO:0000256" key="1">
    <source>
        <dbReference type="ARBA" id="ARBA00010641"/>
    </source>
</evidence>
<sequence length="167" mass="18783">MVNRDQEYVEFVAAASGALRRTAYLVCGDWHRADDVVQDALCKLYRSWAKIDRDGNPLAYARRTVVNAALDSGRRPWRREVPTVDLPTDQLWDADPATGHAERDEVLAALTRLAPRQRACVVLRYYEDLSIEQTAQILGCSEGTVKSQTARGLETLRNVIDRAARLV</sequence>
<dbReference type="InterPro" id="IPR014284">
    <property type="entry name" value="RNA_pol_sigma-70_dom"/>
</dbReference>
<dbReference type="PANTHER" id="PTHR43133">
    <property type="entry name" value="RNA POLYMERASE ECF-TYPE SIGMA FACTO"/>
    <property type="match status" value="1"/>
</dbReference>
<dbReference type="SUPFAM" id="SSF88659">
    <property type="entry name" value="Sigma3 and sigma4 domains of RNA polymerase sigma factors"/>
    <property type="match status" value="1"/>
</dbReference>
<dbReference type="NCBIfam" id="TIGR02983">
    <property type="entry name" value="SigE-fam_strep"/>
    <property type="match status" value="1"/>
</dbReference>
<protein>
    <submittedName>
        <fullName evidence="8">RNA polymerase sigma-70 factor (Sigma-E family)</fullName>
    </submittedName>
    <submittedName>
        <fullName evidence="9">SigE family RNA polymerase sigma factor</fullName>
    </submittedName>
</protein>